<dbReference type="PANTHER" id="PTHR43210">
    <property type="entry name" value="DETHIOBIOTIN SYNTHETASE"/>
    <property type="match status" value="1"/>
</dbReference>
<evidence type="ECO:0000313" key="4">
    <source>
        <dbReference type="Proteomes" id="UP001228905"/>
    </source>
</evidence>
<name>A0ABU0IQM8_9CAUL</name>
<gene>
    <name evidence="2" type="primary">bioD</name>
    <name evidence="3" type="ORF">QO010_002103</name>
</gene>
<dbReference type="Gene3D" id="3.40.50.300">
    <property type="entry name" value="P-loop containing nucleotide triphosphate hydrolases"/>
    <property type="match status" value="1"/>
</dbReference>
<feature type="binding site" evidence="2">
    <location>
        <position position="52"/>
    </location>
    <ligand>
        <name>ATP</name>
        <dbReference type="ChEBI" id="CHEBI:30616"/>
    </ligand>
</feature>
<keyword evidence="2 3" id="KW-0436">Ligase</keyword>
<evidence type="ECO:0000256" key="1">
    <source>
        <dbReference type="ARBA" id="ARBA00022756"/>
    </source>
</evidence>
<keyword evidence="1 2" id="KW-0093">Biotin biosynthesis</keyword>
<proteinExistence type="inferred from homology"/>
<dbReference type="RefSeq" id="WP_307348907.1">
    <property type="nucleotide sequence ID" value="NZ_JAUSVS010000003.1"/>
</dbReference>
<comment type="catalytic activity">
    <reaction evidence="2">
        <text>(7R,8S)-7,8-diammoniononanoate + CO2 + ATP = (4R,5S)-dethiobiotin + ADP + phosphate + 3 H(+)</text>
        <dbReference type="Rhea" id="RHEA:15805"/>
        <dbReference type="ChEBI" id="CHEBI:15378"/>
        <dbReference type="ChEBI" id="CHEBI:16526"/>
        <dbReference type="ChEBI" id="CHEBI:30616"/>
        <dbReference type="ChEBI" id="CHEBI:43474"/>
        <dbReference type="ChEBI" id="CHEBI:149469"/>
        <dbReference type="ChEBI" id="CHEBI:149473"/>
        <dbReference type="ChEBI" id="CHEBI:456216"/>
        <dbReference type="EC" id="6.3.3.3"/>
    </reaction>
</comment>
<feature type="binding site" evidence="2">
    <location>
        <position position="52"/>
    </location>
    <ligand>
        <name>Mg(2+)</name>
        <dbReference type="ChEBI" id="CHEBI:18420"/>
    </ligand>
</feature>
<feature type="binding site" evidence="2">
    <location>
        <position position="16"/>
    </location>
    <ligand>
        <name>Mg(2+)</name>
        <dbReference type="ChEBI" id="CHEBI:18420"/>
    </ligand>
</feature>
<keyword evidence="2" id="KW-0547">Nucleotide-binding</keyword>
<keyword evidence="4" id="KW-1185">Reference proteome</keyword>
<keyword evidence="2" id="KW-0067">ATP-binding</keyword>
<dbReference type="Pfam" id="PF13500">
    <property type="entry name" value="AAA_26"/>
    <property type="match status" value="1"/>
</dbReference>
<organism evidence="3 4">
    <name type="scientific">Caulobacter ginsengisoli</name>
    <dbReference type="NCBI Taxonomy" id="400775"/>
    <lineage>
        <taxon>Bacteria</taxon>
        <taxon>Pseudomonadati</taxon>
        <taxon>Pseudomonadota</taxon>
        <taxon>Alphaproteobacteria</taxon>
        <taxon>Caulobacterales</taxon>
        <taxon>Caulobacteraceae</taxon>
        <taxon>Caulobacter</taxon>
    </lineage>
</organism>
<keyword evidence="2" id="KW-0479">Metal-binding</keyword>
<sequence>MPAIFITGTGTDVGKTYVTAALIRALRAGGLAVEASKPVVSGFDAARPAGSDPAVLLEALGLEATPEALNHLSPWQFAAPLSPPLAARLEGRPIDAEAVIAHCRARIAAAKGRLLIEGAGGVMSPLSDKTTMLDLAVALAAPTLLIAGSYLGTISHSLTALVTLRAAGGEPIGIVLSESLDAPPMDDTVAALEKLAGGVPIHVMDRNAPAPADLVDRLSRL</sequence>
<comment type="caution">
    <text evidence="3">The sequence shown here is derived from an EMBL/GenBank/DDBJ whole genome shotgun (WGS) entry which is preliminary data.</text>
</comment>
<dbReference type="EC" id="6.3.3.3" evidence="2"/>
<feature type="binding site" evidence="2">
    <location>
        <begin position="177"/>
        <end position="178"/>
    </location>
    <ligand>
        <name>ATP</name>
        <dbReference type="ChEBI" id="CHEBI:30616"/>
    </ligand>
</feature>
<dbReference type="InterPro" id="IPR004472">
    <property type="entry name" value="DTB_synth_BioD"/>
</dbReference>
<dbReference type="InterPro" id="IPR027417">
    <property type="entry name" value="P-loop_NTPase"/>
</dbReference>
<evidence type="ECO:0000256" key="2">
    <source>
        <dbReference type="HAMAP-Rule" id="MF_00336"/>
    </source>
</evidence>
<dbReference type="CDD" id="cd03109">
    <property type="entry name" value="DTBS"/>
    <property type="match status" value="1"/>
</dbReference>
<dbReference type="PANTHER" id="PTHR43210:SF5">
    <property type="entry name" value="DETHIOBIOTIN SYNTHETASE"/>
    <property type="match status" value="1"/>
</dbReference>
<reference evidence="3 4" key="1">
    <citation type="submission" date="2023-07" db="EMBL/GenBank/DDBJ databases">
        <title>Genomic Encyclopedia of Type Strains, Phase IV (KMG-IV): sequencing the most valuable type-strain genomes for metagenomic binning, comparative biology and taxonomic classification.</title>
        <authorList>
            <person name="Goeker M."/>
        </authorList>
    </citation>
    <scope>NUCLEOTIDE SEQUENCE [LARGE SCALE GENOMIC DNA]</scope>
    <source>
        <strain evidence="3 4">DSM 18695</strain>
    </source>
</reference>
<dbReference type="EMBL" id="JAUSVS010000003">
    <property type="protein sequence ID" value="MDQ0464322.1"/>
    <property type="molecule type" value="Genomic_DNA"/>
</dbReference>
<comment type="caution">
    <text evidence="2">Lacks conserved residue(s) required for the propagation of feature annotation.</text>
</comment>
<feature type="binding site" evidence="2">
    <location>
        <begin position="117"/>
        <end position="120"/>
    </location>
    <ligand>
        <name>ATP</name>
        <dbReference type="ChEBI" id="CHEBI:30616"/>
    </ligand>
</feature>
<dbReference type="NCBIfam" id="TIGR00347">
    <property type="entry name" value="bioD"/>
    <property type="match status" value="1"/>
</dbReference>
<feature type="binding site" evidence="2">
    <location>
        <position position="41"/>
    </location>
    <ligand>
        <name>substrate</name>
    </ligand>
</feature>
<comment type="subcellular location">
    <subcellularLocation>
        <location evidence="2">Cytoplasm</location>
    </subcellularLocation>
</comment>
<protein>
    <recommendedName>
        <fullName evidence="2">ATP-dependent dethiobiotin synthetase BioD</fullName>
        <ecNumber evidence="2">6.3.3.3</ecNumber>
    </recommendedName>
    <alternativeName>
        <fullName evidence="2">DTB synthetase</fullName>
        <shortName evidence="2">DTBS</shortName>
    </alternativeName>
    <alternativeName>
        <fullName evidence="2">Dethiobiotin synthase</fullName>
    </alternativeName>
</protein>
<dbReference type="Proteomes" id="UP001228905">
    <property type="component" value="Unassembled WGS sequence"/>
</dbReference>
<dbReference type="HAMAP" id="MF_00336">
    <property type="entry name" value="BioD"/>
    <property type="match status" value="1"/>
</dbReference>
<comment type="similarity">
    <text evidence="2">Belongs to the dethiobiotin synthetase family.</text>
</comment>
<keyword evidence="2" id="KW-0460">Magnesium</keyword>
<feature type="active site" evidence="2">
    <location>
        <position position="37"/>
    </location>
</feature>
<feature type="binding site" evidence="2">
    <location>
        <position position="117"/>
    </location>
    <ligand>
        <name>Mg(2+)</name>
        <dbReference type="ChEBI" id="CHEBI:18420"/>
    </ligand>
</feature>
<evidence type="ECO:0000313" key="3">
    <source>
        <dbReference type="EMBL" id="MDQ0464322.1"/>
    </source>
</evidence>
<comment type="cofactor">
    <cofactor evidence="2">
        <name>Mg(2+)</name>
        <dbReference type="ChEBI" id="CHEBI:18420"/>
    </cofactor>
</comment>
<comment type="pathway">
    <text evidence="2">Cofactor biosynthesis; biotin biosynthesis; biotin from 7,8-diaminononanoate: step 1/2.</text>
</comment>
<comment type="subunit">
    <text evidence="2">Homodimer.</text>
</comment>
<keyword evidence="2" id="KW-0963">Cytoplasm</keyword>
<accession>A0ABU0IQM8</accession>
<dbReference type="SUPFAM" id="SSF52540">
    <property type="entry name" value="P-loop containing nucleoside triphosphate hydrolases"/>
    <property type="match status" value="1"/>
</dbReference>
<feature type="binding site" evidence="2">
    <location>
        <begin position="12"/>
        <end position="17"/>
    </location>
    <ligand>
        <name>ATP</name>
        <dbReference type="ChEBI" id="CHEBI:30616"/>
    </ligand>
</feature>
<comment type="function">
    <text evidence="2">Catalyzes a mechanistically unusual reaction, the ATP-dependent insertion of CO2 between the N7 and N8 nitrogen atoms of 7,8-diaminopelargonic acid (DAPA, also called 7,8-diammoniononanoate) to form a ureido ring.</text>
</comment>
<dbReference type="GO" id="GO:0004141">
    <property type="term" value="F:dethiobiotin synthase activity"/>
    <property type="evidence" value="ECO:0007669"/>
    <property type="project" value="UniProtKB-EC"/>
</dbReference>
<dbReference type="PIRSF" id="PIRSF006755">
    <property type="entry name" value="DTB_synth"/>
    <property type="match status" value="1"/>
</dbReference>